<name>A0A4R7TD86_9ACTN</name>
<reference evidence="3 4" key="1">
    <citation type="submission" date="2019-03" db="EMBL/GenBank/DDBJ databases">
        <title>Genomic Encyclopedia of Type Strains, Phase III (KMG-III): the genomes of soil and plant-associated and newly described type strains.</title>
        <authorList>
            <person name="Whitman W."/>
        </authorList>
    </citation>
    <scope>NUCLEOTIDE SEQUENCE [LARGE SCALE GENOMIC DNA]</scope>
    <source>
        <strain evidence="3 4">VKM Ac-2575</strain>
    </source>
</reference>
<accession>A0A4R7TD86</accession>
<proteinExistence type="predicted"/>
<protein>
    <submittedName>
        <fullName evidence="3">Uncharacterized protein</fullName>
    </submittedName>
</protein>
<feature type="region of interest" description="Disordered" evidence="1">
    <location>
        <begin position="275"/>
        <end position="296"/>
    </location>
</feature>
<dbReference type="Proteomes" id="UP000295151">
    <property type="component" value="Unassembled WGS sequence"/>
</dbReference>
<evidence type="ECO:0000313" key="4">
    <source>
        <dbReference type="Proteomes" id="UP000295151"/>
    </source>
</evidence>
<keyword evidence="2" id="KW-1133">Transmembrane helix</keyword>
<evidence type="ECO:0000313" key="3">
    <source>
        <dbReference type="EMBL" id="TDU89456.1"/>
    </source>
</evidence>
<dbReference type="AlphaFoldDB" id="A0A4R7TD86"/>
<keyword evidence="2" id="KW-0812">Transmembrane</keyword>
<keyword evidence="2" id="KW-0472">Membrane</keyword>
<sequence>MNLPEGYSSWDMTSHTLGMAIEHDFWATSAQTLPVLALAQIIEARAIMSRWSRNGRFSVLQRIMMVTWAVPIIAYGYLIPSSLLALRDGAVPDYYAAIITNVVSVGVGVLILSPMLNILAYANSGAIAHSVVFLYNLGRRVRFLGLSLWFWRWRGKLREVILLMQEKVTRLEVERAKVDDQGFSSAPIASELDAHLERWSDRLSDMLALWGELESNSAKFQARKQRARDRRPADVRAFEVGFRRSLTDSEPTLFAFPGDTSRRRRWARRRPSNFGRLRGSQLAGRRDRRPGGRRIR</sequence>
<feature type="transmembrane region" description="Helical" evidence="2">
    <location>
        <begin position="59"/>
        <end position="79"/>
    </location>
</feature>
<keyword evidence="4" id="KW-1185">Reference proteome</keyword>
<feature type="compositionally biased region" description="Basic residues" evidence="1">
    <location>
        <begin position="286"/>
        <end position="296"/>
    </location>
</feature>
<dbReference type="EMBL" id="SOCE01000001">
    <property type="protein sequence ID" value="TDU89456.1"/>
    <property type="molecule type" value="Genomic_DNA"/>
</dbReference>
<gene>
    <name evidence="3" type="ORF">EV138_3024</name>
</gene>
<evidence type="ECO:0000256" key="2">
    <source>
        <dbReference type="SAM" id="Phobius"/>
    </source>
</evidence>
<feature type="transmembrane region" description="Helical" evidence="2">
    <location>
        <begin position="91"/>
        <end position="112"/>
    </location>
</feature>
<comment type="caution">
    <text evidence="3">The sequence shown here is derived from an EMBL/GenBank/DDBJ whole genome shotgun (WGS) entry which is preliminary data.</text>
</comment>
<organism evidence="3 4">
    <name type="scientific">Kribbella voronezhensis</name>
    <dbReference type="NCBI Taxonomy" id="2512212"/>
    <lineage>
        <taxon>Bacteria</taxon>
        <taxon>Bacillati</taxon>
        <taxon>Actinomycetota</taxon>
        <taxon>Actinomycetes</taxon>
        <taxon>Propionibacteriales</taxon>
        <taxon>Kribbellaceae</taxon>
        <taxon>Kribbella</taxon>
    </lineage>
</organism>
<evidence type="ECO:0000256" key="1">
    <source>
        <dbReference type="SAM" id="MobiDB-lite"/>
    </source>
</evidence>